<accession>A0ABX7N6M9</accession>
<name>A0ABX7N6M9_9BACT</name>
<dbReference type="RefSeq" id="WP_206716170.1">
    <property type="nucleotide sequence ID" value="NZ_CP071091.1"/>
</dbReference>
<evidence type="ECO:0000256" key="2">
    <source>
        <dbReference type="SAM" id="SignalP"/>
    </source>
</evidence>
<gene>
    <name evidence="3" type="ORF">JY572_39865</name>
</gene>
<dbReference type="EMBL" id="CP071091">
    <property type="protein sequence ID" value="QSQ14390.1"/>
    <property type="molecule type" value="Genomic_DNA"/>
</dbReference>
<sequence length="750" mass="83597">MKTLLIGLVGLTLLWPASRAEACGSTYIGPVYIHSTHPDRPFEPFAAGRLGVLRESYRPMYLAHAWRWMMGTPTTPEEQRFLVETWARMQGDVPEGDTTREEQQWLAARKEAVPSFGDRPAPLHTGNEERVSFNRIQGDALERAAETVKSLSLQWKKHPALVSEWLEAQDAVFGGSCERLPALDASREQELPAPVKARRQAEREYQVAASHFYCRRFDEALSSFRHIAGRVDSPYQARAEYLVARTQVRRALMEQPDEGQEIGTSQDATLLARLAEADATITSLLAKPKLREFHGPARRLRSLIRVRTQLAAWVCELPSLVLQPGTGSALAAELGDLDLFALSEHTCESSPASGRELMEWIRVTRSGGSNASSPDSQDNENRKAYDVAVARWKANHRQPWLVTALLKARVGYPDLELLLKAAAEVPATAPAGLTLAYRATHLLNEQQKHEAARAWLAKVKPEMTRDRVSTDNLFNEERMVLAQNWEGALSHATWRLVGEDDMDTFSDGVLTPLAERPVTFSVRALTHLDPQLTARRMGELSRTGIAPPVLRRQLRWTALARAAVVGDDDALQAAAKELALTEPTAKEELLAIVGRKTVEERLFDARLLLMGLPAISATLVSGRDRIDSIDPKLNLISIRSRERNGWCAPSQPQGPPPPLPFTTEDERKAAAAEWKALSDAGHSVVYFSNVALDWAKAHPDDPRSPIALYRAVRASQYSCQQDSPEARAAFRHLHKHYAKSPWARRAPYVY</sequence>
<keyword evidence="2" id="KW-0732">Signal</keyword>
<protein>
    <submittedName>
        <fullName evidence="3">Uncharacterized protein</fullName>
    </submittedName>
</protein>
<evidence type="ECO:0000313" key="3">
    <source>
        <dbReference type="EMBL" id="QSQ14390.1"/>
    </source>
</evidence>
<proteinExistence type="predicted"/>
<feature type="signal peptide" evidence="2">
    <location>
        <begin position="1"/>
        <end position="22"/>
    </location>
</feature>
<reference evidence="3 4" key="1">
    <citation type="submission" date="2021-02" db="EMBL/GenBank/DDBJ databases">
        <title>De Novo genome assembly of isolated myxobacteria.</title>
        <authorList>
            <person name="Stevens D.C."/>
        </authorList>
    </citation>
    <scope>NUCLEOTIDE SEQUENCE [LARGE SCALE GENOMIC DNA]</scope>
    <source>
        <strain evidence="3 4">SCHIC003</strain>
    </source>
</reference>
<keyword evidence="4" id="KW-1185">Reference proteome</keyword>
<dbReference type="Proteomes" id="UP000663090">
    <property type="component" value="Chromosome"/>
</dbReference>
<evidence type="ECO:0000256" key="1">
    <source>
        <dbReference type="SAM" id="MobiDB-lite"/>
    </source>
</evidence>
<feature type="chain" id="PRO_5047506574" evidence="2">
    <location>
        <begin position="23"/>
        <end position="750"/>
    </location>
</feature>
<feature type="region of interest" description="Disordered" evidence="1">
    <location>
        <begin position="644"/>
        <end position="664"/>
    </location>
</feature>
<evidence type="ECO:0000313" key="4">
    <source>
        <dbReference type="Proteomes" id="UP000663090"/>
    </source>
</evidence>
<organism evidence="3 4">
    <name type="scientific">Myxococcus landrumensis</name>
    <dbReference type="NCBI Taxonomy" id="2813577"/>
    <lineage>
        <taxon>Bacteria</taxon>
        <taxon>Pseudomonadati</taxon>
        <taxon>Myxococcota</taxon>
        <taxon>Myxococcia</taxon>
        <taxon>Myxococcales</taxon>
        <taxon>Cystobacterineae</taxon>
        <taxon>Myxococcaceae</taxon>
        <taxon>Myxococcus</taxon>
    </lineage>
</organism>